<accession>A0A2N7VLC6</accession>
<evidence type="ECO:0000313" key="3">
    <source>
        <dbReference type="EMBL" id="PMS17960.1"/>
    </source>
</evidence>
<dbReference type="Proteomes" id="UP000235616">
    <property type="component" value="Unassembled WGS sequence"/>
</dbReference>
<keyword evidence="2" id="KW-1133">Transmembrane helix</keyword>
<sequence>MTAQNRSSARKPLTARIVTGVVFIAAVLAVFAYASPYFVLSRLRDAIHERDTATINRYVDYPALRASLKVEVTQMLSRRVDAEKLQHPLTALGALVGMAFVNPLVDAYATPDGVAALLKGMPPRGEPGEAPPPVGEPQPDQGQGAPAAAASSPVQAPEPRAKANAGYRDIDTFAVSYSRDTGGVPYSVIFHRRGWFTWQIDAVQLNP</sequence>
<feature type="compositionally biased region" description="Low complexity" evidence="1">
    <location>
        <begin position="137"/>
        <end position="158"/>
    </location>
</feature>
<comment type="caution">
    <text evidence="3">The sequence shown here is derived from an EMBL/GenBank/DDBJ whole genome shotgun (WGS) entry which is preliminary data.</text>
</comment>
<keyword evidence="2" id="KW-0812">Transmembrane</keyword>
<keyword evidence="2" id="KW-0472">Membrane</keyword>
<evidence type="ECO:0000256" key="2">
    <source>
        <dbReference type="SAM" id="Phobius"/>
    </source>
</evidence>
<dbReference type="EMBL" id="PNYA01000017">
    <property type="protein sequence ID" value="PMS17960.1"/>
    <property type="molecule type" value="Genomic_DNA"/>
</dbReference>
<name>A0A2N7VLC6_9BURK</name>
<keyword evidence="4" id="KW-1185">Reference proteome</keyword>
<dbReference type="OrthoDB" id="8706891at2"/>
<evidence type="ECO:0000256" key="1">
    <source>
        <dbReference type="SAM" id="MobiDB-lite"/>
    </source>
</evidence>
<dbReference type="AlphaFoldDB" id="A0A2N7VLC6"/>
<proteinExistence type="predicted"/>
<dbReference type="InterPro" id="IPR021330">
    <property type="entry name" value="DUF2939"/>
</dbReference>
<reference evidence="3 4" key="1">
    <citation type="submission" date="2018-01" db="EMBL/GenBank/DDBJ databases">
        <title>Whole genome analyses suggest that Burkholderia sensu lato contains two further novel genera in the rhizoxinica-symbiotica group Mycetohabitans gen. nov., and Trinickia gen. nov.: implications for the evolution of diazotrophy and nodulation in the Burkholderiaceae.</title>
        <authorList>
            <person name="Estrada-de los Santos P."/>
            <person name="Palmer M."/>
            <person name="Chavez-Ramirez B."/>
            <person name="Beukes C."/>
            <person name="Steenkamp E.T."/>
            <person name="Hirsch A.M."/>
            <person name="Manyaka P."/>
            <person name="Maluk M."/>
            <person name="Lafos M."/>
            <person name="Crook M."/>
            <person name="Gross E."/>
            <person name="Simon M.F."/>
            <person name="Bueno dos Reis Junior F."/>
            <person name="Poole P.S."/>
            <person name="Venter S.N."/>
            <person name="James E.K."/>
        </authorList>
    </citation>
    <scope>NUCLEOTIDE SEQUENCE [LARGE SCALE GENOMIC DNA]</scope>
    <source>
        <strain evidence="3 4">GIMN1.004</strain>
    </source>
</reference>
<dbReference type="RefSeq" id="WP_102646999.1">
    <property type="nucleotide sequence ID" value="NZ_PNYA01000017.1"/>
</dbReference>
<gene>
    <name evidence="3" type="ORF">C0Z18_18780</name>
</gene>
<protein>
    <recommendedName>
        <fullName evidence="5">DUF2939 domain-containing protein</fullName>
    </recommendedName>
</protein>
<evidence type="ECO:0000313" key="4">
    <source>
        <dbReference type="Proteomes" id="UP000235616"/>
    </source>
</evidence>
<feature type="region of interest" description="Disordered" evidence="1">
    <location>
        <begin position="120"/>
        <end position="165"/>
    </location>
</feature>
<organism evidence="3 4">
    <name type="scientific">Trinickia dabaoshanensis</name>
    <dbReference type="NCBI Taxonomy" id="564714"/>
    <lineage>
        <taxon>Bacteria</taxon>
        <taxon>Pseudomonadati</taxon>
        <taxon>Pseudomonadota</taxon>
        <taxon>Betaproteobacteria</taxon>
        <taxon>Burkholderiales</taxon>
        <taxon>Burkholderiaceae</taxon>
        <taxon>Trinickia</taxon>
    </lineage>
</organism>
<dbReference type="Pfam" id="PF11159">
    <property type="entry name" value="DUF2939"/>
    <property type="match status" value="1"/>
</dbReference>
<feature type="transmembrane region" description="Helical" evidence="2">
    <location>
        <begin position="17"/>
        <end position="40"/>
    </location>
</feature>
<evidence type="ECO:0008006" key="5">
    <source>
        <dbReference type="Google" id="ProtNLM"/>
    </source>
</evidence>